<feature type="compositionally biased region" description="Polar residues" evidence="1">
    <location>
        <begin position="339"/>
        <end position="352"/>
    </location>
</feature>
<evidence type="ECO:0000256" key="1">
    <source>
        <dbReference type="SAM" id="MobiDB-lite"/>
    </source>
</evidence>
<feature type="compositionally biased region" description="Polar residues" evidence="1">
    <location>
        <begin position="30"/>
        <end position="82"/>
    </location>
</feature>
<dbReference type="InterPro" id="IPR011993">
    <property type="entry name" value="PH-like_dom_sf"/>
</dbReference>
<feature type="region of interest" description="Disordered" evidence="1">
    <location>
        <begin position="531"/>
        <end position="581"/>
    </location>
</feature>
<feature type="region of interest" description="Disordered" evidence="1">
    <location>
        <begin position="331"/>
        <end position="378"/>
    </location>
</feature>
<evidence type="ECO:0000259" key="2">
    <source>
        <dbReference type="SMART" id="SM00233"/>
    </source>
</evidence>
<feature type="region of interest" description="Disordered" evidence="1">
    <location>
        <begin position="1473"/>
        <end position="1501"/>
    </location>
</feature>
<reference evidence="3 4" key="1">
    <citation type="submission" date="2024-01" db="EMBL/GenBank/DDBJ databases">
        <title>A draft genome for the cacao thread blight pathogen Marasmiellus scandens.</title>
        <authorList>
            <person name="Baruah I.K."/>
            <person name="Leung J."/>
            <person name="Bukari Y."/>
            <person name="Amoako-Attah I."/>
            <person name="Meinhardt L.W."/>
            <person name="Bailey B.A."/>
            <person name="Cohen S.P."/>
        </authorList>
    </citation>
    <scope>NUCLEOTIDE SEQUENCE [LARGE SCALE GENOMIC DNA]</scope>
    <source>
        <strain evidence="3 4">GH-19</strain>
    </source>
</reference>
<dbReference type="SUPFAM" id="SSF50729">
    <property type="entry name" value="PH domain-like"/>
    <property type="match status" value="1"/>
</dbReference>
<feature type="compositionally biased region" description="Basic and acidic residues" evidence="1">
    <location>
        <begin position="1334"/>
        <end position="1343"/>
    </location>
</feature>
<dbReference type="Gene3D" id="2.30.29.30">
    <property type="entry name" value="Pleckstrin-homology domain (PH domain)/Phosphotyrosine-binding domain (PTB)"/>
    <property type="match status" value="1"/>
</dbReference>
<feature type="compositionally biased region" description="Acidic residues" evidence="1">
    <location>
        <begin position="1122"/>
        <end position="1144"/>
    </location>
</feature>
<dbReference type="Proteomes" id="UP001498398">
    <property type="component" value="Unassembled WGS sequence"/>
</dbReference>
<feature type="compositionally biased region" description="Low complexity" evidence="1">
    <location>
        <begin position="760"/>
        <end position="779"/>
    </location>
</feature>
<dbReference type="SMART" id="SM00233">
    <property type="entry name" value="PH"/>
    <property type="match status" value="1"/>
</dbReference>
<keyword evidence="4" id="KW-1185">Reference proteome</keyword>
<feature type="region of interest" description="Disordered" evidence="1">
    <location>
        <begin position="760"/>
        <end position="1011"/>
    </location>
</feature>
<feature type="compositionally biased region" description="Polar residues" evidence="1">
    <location>
        <begin position="795"/>
        <end position="809"/>
    </location>
</feature>
<dbReference type="Pfam" id="PF25381">
    <property type="entry name" value="PH_26"/>
    <property type="match status" value="1"/>
</dbReference>
<gene>
    <name evidence="3" type="ORF">VKT23_006848</name>
</gene>
<feature type="region of interest" description="Disordered" evidence="1">
    <location>
        <begin position="594"/>
        <end position="745"/>
    </location>
</feature>
<evidence type="ECO:0000313" key="4">
    <source>
        <dbReference type="Proteomes" id="UP001498398"/>
    </source>
</evidence>
<feature type="compositionally biased region" description="Gly residues" evidence="1">
    <location>
        <begin position="1475"/>
        <end position="1490"/>
    </location>
</feature>
<feature type="compositionally biased region" description="Polar residues" evidence="1">
    <location>
        <begin position="1149"/>
        <end position="1162"/>
    </location>
</feature>
<dbReference type="InterPro" id="IPR058155">
    <property type="entry name" value="Skg3/CAF120-like_PH"/>
</dbReference>
<feature type="compositionally biased region" description="Acidic residues" evidence="1">
    <location>
        <begin position="973"/>
        <end position="985"/>
    </location>
</feature>
<organism evidence="3 4">
    <name type="scientific">Marasmiellus scandens</name>
    <dbReference type="NCBI Taxonomy" id="2682957"/>
    <lineage>
        <taxon>Eukaryota</taxon>
        <taxon>Fungi</taxon>
        <taxon>Dikarya</taxon>
        <taxon>Basidiomycota</taxon>
        <taxon>Agaricomycotina</taxon>
        <taxon>Agaricomycetes</taxon>
        <taxon>Agaricomycetidae</taxon>
        <taxon>Agaricales</taxon>
        <taxon>Marasmiineae</taxon>
        <taxon>Omphalotaceae</taxon>
        <taxon>Marasmiellus</taxon>
    </lineage>
</organism>
<feature type="region of interest" description="Disordered" evidence="1">
    <location>
        <begin position="1314"/>
        <end position="1383"/>
    </location>
</feature>
<feature type="compositionally biased region" description="Polar residues" evidence="1">
    <location>
        <begin position="948"/>
        <end position="969"/>
    </location>
</feature>
<feature type="compositionally biased region" description="Polar residues" evidence="1">
    <location>
        <begin position="1"/>
        <end position="16"/>
    </location>
</feature>
<dbReference type="EMBL" id="JBANRG010000009">
    <property type="protein sequence ID" value="KAK7463500.1"/>
    <property type="molecule type" value="Genomic_DNA"/>
</dbReference>
<feature type="compositionally biased region" description="Low complexity" evidence="1">
    <location>
        <begin position="1590"/>
        <end position="1601"/>
    </location>
</feature>
<feature type="compositionally biased region" description="Basic residues" evidence="1">
    <location>
        <begin position="1100"/>
        <end position="1111"/>
    </location>
</feature>
<feature type="domain" description="PH" evidence="2">
    <location>
        <begin position="147"/>
        <end position="271"/>
    </location>
</feature>
<feature type="region of interest" description="Disordered" evidence="1">
    <location>
        <begin position="1530"/>
        <end position="1601"/>
    </location>
</feature>
<protein>
    <recommendedName>
        <fullName evidence="2">PH domain-containing protein</fullName>
    </recommendedName>
</protein>
<feature type="region of interest" description="Disordered" evidence="1">
    <location>
        <begin position="1"/>
        <end position="131"/>
    </location>
</feature>
<feature type="compositionally biased region" description="Low complexity" evidence="1">
    <location>
        <begin position="1087"/>
        <end position="1098"/>
    </location>
</feature>
<feature type="compositionally biased region" description="Pro residues" evidence="1">
    <location>
        <begin position="121"/>
        <end position="130"/>
    </location>
</feature>
<proteinExistence type="predicted"/>
<dbReference type="InterPro" id="IPR001849">
    <property type="entry name" value="PH_domain"/>
</dbReference>
<sequence length="1601" mass="172060">MNTSTPNWDSRNTSFLSPVRLQELRETRPTHNFTSSPLKQSMSTDQPQPRPNPSSHTRTASFFSNFRKQSTTDNALQRSASANAEVPIQPRQSFQAEHRPTSPLQQEHQLQQQPQQQPQLQQPPAPPPLHPEIRSIVQLTVSHAHKIYFSGPLVRRVEREANGNKPAKDDGWTEVWAQLGGTTLSIWDMKQIQEASQQGKEVPPTYVNMMDAFVQVLGSVTVPATPTAPAQRYTNVLTLNTAGSNLLLFACQSTQALISWAAALRLSAWEKSRLEEIYTAHLIRITLSARDIPTTLIRGRLEGWVRIRIAGQTDWKLVWMVISAGADAPPGAPDELGRVSSNGGAPQQTGGRPTTMKRMSNLFGRDHGPQQNAGPSKPMITMYAGQKPRDRKKALLTMSDVTQAFAVYPERPELIQRSTLIKIEGTLGEEETAGSMRSREGWLLVMPQLEGNLSPAAEMLKWVIAFHDAFKLYGRPQAWTWDPRDPASLMFAYPVGPHKDLLFLEREQAETLDPRDDRTSAIRSNLLNILTTKMRDQQGPATQQEPVRAPDVPSLPPLRSGSGNAGPQLPPLSFDSEKRPVEYRDRELLTPITERSSVFTHGRPGSIEANSVLAKPGTSPVPEESSPLSILDENKGILDQPFSTSPKSTGRSLQHEGNGHVELVPPTPQKDARFSPPISRRSAESGSVPRTGPSPSLSLSRSSIDRNDSFSHAVHTALPPSAPMSPQPQDIPARPHSPRSILTSPFSVVETDRASIAAQSLSDSQNLNQSNQSTYSSSLGVGNAGSSGIPRDRTSVLTSPYSPMSSPKQAPSVFPASSRASNDDHALSNEAGALFYMQQFGDNAGPSTSPPATRRMPSTIKEDDDSDSDEDKPRPTSRDRMTPVGSSSLYSSKDSASLNNKSPVVRQGTPMAFANVPTSGGSLVPEDRMNPSSSRNLGRKPSGARAQAQATNSRFTGTEVASNNLVSQKLSEEDVETDEDDDDGMDTPASATSPAAMARPPQPPVDDDSLDAYAAFSYLDINDTAAPSSTTTTTTKTNVPQQPTPPAQSIPKVNLPPSSSGSGSGEPAVYKSSFAPSKQAAERKAKVQAQQAAQAAAAHRPGRANGKKKRPVSTQAGAWQESSDEEEEDEEEDDDDDEDVDSDGEPQSKPASGGNSSSNSFKPQGEDLNGDHQHGGDMYSHLRPPRTLPLPPGGRATGADGDEQFPRRPSASQYPESRRTYFDDGTQLRTQAEHPMPGAARQTIWSQVLDPGHTPGAVPEQSNAKDTFVQIEPPSQTMTKAFTPQGLLSAGMQDRQDRSAKRQEELARESGASLINVPNKPPPPQTGLLGAVSAHERERKREGGLGAALTEREREKRVAEERQRKFDEQQRQQMEQMQQGGSMYGGYPGFNPMMMGMNPMMMGMNPMMTGGGMGPMNPMMSGNGMPGMGGLTPMMTGFSGMMPGGYNPQHMFAAQQAAAQAYQQAMMAFSTAGSQAGGDGGNGNSPGGGSPPMNPMMTGSMYDPRMSMMGMPMMGMGGMGMGMGGGMGGMGMQMTGMSQFDPRATPQGGSPSGMNDPNGLLPPNGLASGGGSPARRGSPLARPPTNGEGARSPSRPASPKS</sequence>
<feature type="compositionally biased region" description="Basic and acidic residues" evidence="1">
    <location>
        <begin position="1350"/>
        <end position="1370"/>
    </location>
</feature>
<feature type="compositionally biased region" description="Low complexity" evidence="1">
    <location>
        <begin position="693"/>
        <end position="702"/>
    </location>
</feature>
<feature type="compositionally biased region" description="Basic and acidic residues" evidence="1">
    <location>
        <begin position="871"/>
        <end position="881"/>
    </location>
</feature>
<evidence type="ECO:0000313" key="3">
    <source>
        <dbReference type="EMBL" id="KAK7463500.1"/>
    </source>
</evidence>
<feature type="region of interest" description="Disordered" evidence="1">
    <location>
        <begin position="1023"/>
        <end position="1241"/>
    </location>
</feature>
<feature type="compositionally biased region" description="Low complexity" evidence="1">
    <location>
        <begin position="986"/>
        <end position="999"/>
    </location>
</feature>
<comment type="caution">
    <text evidence="3">The sequence shown here is derived from an EMBL/GenBank/DDBJ whole genome shotgun (WGS) entry which is preliminary data.</text>
</comment>
<name>A0ABR1JM10_9AGAR</name>
<feature type="compositionally biased region" description="Low complexity" evidence="1">
    <location>
        <begin position="103"/>
        <end position="120"/>
    </location>
</feature>
<feature type="compositionally biased region" description="Low complexity" evidence="1">
    <location>
        <begin position="1024"/>
        <end position="1041"/>
    </location>
</feature>
<feature type="compositionally biased region" description="Polar residues" evidence="1">
    <location>
        <begin position="641"/>
        <end position="652"/>
    </location>
</feature>
<feature type="compositionally biased region" description="Low complexity" evidence="1">
    <location>
        <begin position="886"/>
        <end position="897"/>
    </location>
</feature>
<accession>A0ABR1JM10</accession>